<comment type="caution">
    <text evidence="3">The sequence shown here is derived from an EMBL/GenBank/DDBJ whole genome shotgun (WGS) entry which is preliminary data.</text>
</comment>
<proteinExistence type="inferred from homology"/>
<feature type="chain" id="PRO_5016053563" evidence="2">
    <location>
        <begin position="28"/>
        <end position="325"/>
    </location>
</feature>
<dbReference type="Proteomes" id="UP000248021">
    <property type="component" value="Unassembled WGS sequence"/>
</dbReference>
<dbReference type="Gene3D" id="3.40.190.150">
    <property type="entry name" value="Bordetella uptake gene, domain 1"/>
    <property type="match status" value="1"/>
</dbReference>
<dbReference type="InterPro" id="IPR042100">
    <property type="entry name" value="Bug_dom1"/>
</dbReference>
<accession>A0A2V3UEW3</accession>
<organism evidence="3 4">
    <name type="scientific">Chelatococcus asaccharovorans</name>
    <dbReference type="NCBI Taxonomy" id="28210"/>
    <lineage>
        <taxon>Bacteria</taxon>
        <taxon>Pseudomonadati</taxon>
        <taxon>Pseudomonadota</taxon>
        <taxon>Alphaproteobacteria</taxon>
        <taxon>Hyphomicrobiales</taxon>
        <taxon>Chelatococcaceae</taxon>
        <taxon>Chelatococcus</taxon>
    </lineage>
</organism>
<dbReference type="OrthoDB" id="8443386at2"/>
<dbReference type="Pfam" id="PF03401">
    <property type="entry name" value="TctC"/>
    <property type="match status" value="1"/>
</dbReference>
<sequence length="325" mass="34344">MISLSKSLAIVLTGAIGLAALPGTSAADNYPSRPITMIVPFGAGGGTDIIARTVSDDLSKALGQSIVVEARPGANGSIGSAVVARAAPDGYTLLFTAQSTYSLNPNLMKAPLLDQLKDLVPVASIGRSPWLIAVQAESAFKSIADVVAYGKANPGKLVFPFWQSSVLVTAETFARAGDFSIRKAPYKGQVEATTDFLGGRLPIMVTDIAGGRAPVEAGKMRLLATTTAKRTQAFPDVPTMREQGLDVVTDSMLAVFAPAGTPQPILDKLNAELTKIILTSDKVRDRLRQLGLEPTAMTQAEADAFVRSEMTRWAEMIQRAGLQKE</sequence>
<dbReference type="AlphaFoldDB" id="A0A2V3UEW3"/>
<evidence type="ECO:0000313" key="3">
    <source>
        <dbReference type="EMBL" id="PXW63418.1"/>
    </source>
</evidence>
<feature type="signal peptide" evidence="2">
    <location>
        <begin position="1"/>
        <end position="27"/>
    </location>
</feature>
<keyword evidence="4" id="KW-1185">Reference proteome</keyword>
<dbReference type="Gene3D" id="3.40.190.10">
    <property type="entry name" value="Periplasmic binding protein-like II"/>
    <property type="match status" value="1"/>
</dbReference>
<dbReference type="RefSeq" id="WP_110373560.1">
    <property type="nucleotide sequence ID" value="NZ_JAHBRY010000002.1"/>
</dbReference>
<evidence type="ECO:0000256" key="1">
    <source>
        <dbReference type="ARBA" id="ARBA00006987"/>
    </source>
</evidence>
<comment type="similarity">
    <text evidence="1">Belongs to the UPF0065 (bug) family.</text>
</comment>
<dbReference type="CDD" id="cd07012">
    <property type="entry name" value="PBP2_Bug_TTT"/>
    <property type="match status" value="1"/>
</dbReference>
<dbReference type="PIRSF" id="PIRSF017082">
    <property type="entry name" value="YflP"/>
    <property type="match status" value="1"/>
</dbReference>
<gene>
    <name evidence="3" type="ORF">C7450_102334</name>
</gene>
<keyword evidence="3" id="KW-0675">Receptor</keyword>
<dbReference type="PANTHER" id="PTHR42928">
    <property type="entry name" value="TRICARBOXYLATE-BINDING PROTEIN"/>
    <property type="match status" value="1"/>
</dbReference>
<protein>
    <submittedName>
        <fullName evidence="3">Tripartite-type tricarboxylate transporter receptor subunit TctC</fullName>
    </submittedName>
</protein>
<dbReference type="EMBL" id="QJJK01000002">
    <property type="protein sequence ID" value="PXW63418.1"/>
    <property type="molecule type" value="Genomic_DNA"/>
</dbReference>
<dbReference type="PANTHER" id="PTHR42928:SF5">
    <property type="entry name" value="BLR1237 PROTEIN"/>
    <property type="match status" value="1"/>
</dbReference>
<evidence type="ECO:0000256" key="2">
    <source>
        <dbReference type="SAM" id="SignalP"/>
    </source>
</evidence>
<dbReference type="SUPFAM" id="SSF53850">
    <property type="entry name" value="Periplasmic binding protein-like II"/>
    <property type="match status" value="1"/>
</dbReference>
<dbReference type="InterPro" id="IPR005064">
    <property type="entry name" value="BUG"/>
</dbReference>
<reference evidence="3 4" key="1">
    <citation type="submission" date="2018-05" db="EMBL/GenBank/DDBJ databases">
        <title>Genomic Encyclopedia of Type Strains, Phase IV (KMG-IV): sequencing the most valuable type-strain genomes for metagenomic binning, comparative biology and taxonomic classification.</title>
        <authorList>
            <person name="Goeker M."/>
        </authorList>
    </citation>
    <scope>NUCLEOTIDE SEQUENCE [LARGE SCALE GENOMIC DNA]</scope>
    <source>
        <strain evidence="3 4">DSM 6462</strain>
    </source>
</reference>
<evidence type="ECO:0000313" key="4">
    <source>
        <dbReference type="Proteomes" id="UP000248021"/>
    </source>
</evidence>
<keyword evidence="2" id="KW-0732">Signal</keyword>
<name>A0A2V3UEW3_9HYPH</name>